<sequence length="101" mass="11429">MRILSDEFYQELDRLVADLYEQRDAIMLAGPDLVSELGENVALRAMNVKLRLARWSLMGHPTDGDASYLREVGPQAQEYVDRLSAFSRAARNALDDDGTKR</sequence>
<keyword evidence="2" id="KW-1185">Reference proteome</keyword>
<dbReference type="Proteomes" id="UP001501474">
    <property type="component" value="Unassembled WGS sequence"/>
</dbReference>
<organism evidence="1 2">
    <name type="scientific">Streptomyces indiaensis</name>
    <dbReference type="NCBI Taxonomy" id="284033"/>
    <lineage>
        <taxon>Bacteria</taxon>
        <taxon>Bacillati</taxon>
        <taxon>Actinomycetota</taxon>
        <taxon>Actinomycetes</taxon>
        <taxon>Kitasatosporales</taxon>
        <taxon>Streptomycetaceae</taxon>
        <taxon>Streptomyces</taxon>
    </lineage>
</organism>
<evidence type="ECO:0000313" key="1">
    <source>
        <dbReference type="EMBL" id="GAA2220711.1"/>
    </source>
</evidence>
<dbReference type="EMBL" id="BAAART010000018">
    <property type="protein sequence ID" value="GAA2220711.1"/>
    <property type="molecule type" value="Genomic_DNA"/>
</dbReference>
<gene>
    <name evidence="1" type="ORF">GCM10010104_08140</name>
</gene>
<reference evidence="1 2" key="1">
    <citation type="journal article" date="2019" name="Int. J. Syst. Evol. Microbiol.">
        <title>The Global Catalogue of Microorganisms (GCM) 10K type strain sequencing project: providing services to taxonomists for standard genome sequencing and annotation.</title>
        <authorList>
            <consortium name="The Broad Institute Genomics Platform"/>
            <consortium name="The Broad Institute Genome Sequencing Center for Infectious Disease"/>
            <person name="Wu L."/>
            <person name="Ma J."/>
        </authorList>
    </citation>
    <scope>NUCLEOTIDE SEQUENCE [LARGE SCALE GENOMIC DNA]</scope>
    <source>
        <strain evidence="1 2">JCM 3053</strain>
    </source>
</reference>
<evidence type="ECO:0000313" key="2">
    <source>
        <dbReference type="Proteomes" id="UP001501474"/>
    </source>
</evidence>
<comment type="caution">
    <text evidence="1">The sequence shown here is derived from an EMBL/GenBank/DDBJ whole genome shotgun (WGS) entry which is preliminary data.</text>
</comment>
<accession>A0ABN3D5L1</accession>
<name>A0ABN3D5L1_9ACTN</name>
<protein>
    <submittedName>
        <fullName evidence="1">Uncharacterized protein</fullName>
    </submittedName>
</protein>
<proteinExistence type="predicted"/>